<dbReference type="InterPro" id="IPR017828">
    <property type="entry name" value="SQ_synth_HpnD-like"/>
</dbReference>
<dbReference type="SUPFAM" id="SSF48576">
    <property type="entry name" value="Terpenoid synthases"/>
    <property type="match status" value="1"/>
</dbReference>
<evidence type="ECO:0000313" key="2">
    <source>
        <dbReference type="EMBL" id="TKV83965.1"/>
    </source>
</evidence>
<dbReference type="EC" id="2.5.1.103" evidence="2"/>
<dbReference type="CDD" id="cd00683">
    <property type="entry name" value="Trans_IPPS_HH"/>
    <property type="match status" value="1"/>
</dbReference>
<dbReference type="RefSeq" id="WP_074129022.1">
    <property type="nucleotide sequence ID" value="NZ_SZZP01000001.1"/>
</dbReference>
<dbReference type="PROSITE" id="PS01044">
    <property type="entry name" value="SQUALEN_PHYTOEN_SYN_1"/>
    <property type="match status" value="1"/>
</dbReference>
<dbReference type="SFLD" id="SFLDG01018">
    <property type="entry name" value="Squalene/Phytoene_Synthase_Lik"/>
    <property type="match status" value="1"/>
</dbReference>
<dbReference type="Gene3D" id="1.10.600.10">
    <property type="entry name" value="Farnesyl Diphosphate Synthase"/>
    <property type="match status" value="1"/>
</dbReference>
<dbReference type="AlphaFoldDB" id="A0A4V6CZG7"/>
<protein>
    <submittedName>
        <fullName evidence="2">Presqualene diphosphate synthase HpnD</fullName>
        <ecNumber evidence="2">2.5.1.103</ecNumber>
    </submittedName>
</protein>
<proteinExistence type="predicted"/>
<evidence type="ECO:0000256" key="1">
    <source>
        <dbReference type="ARBA" id="ARBA00022679"/>
    </source>
</evidence>
<dbReference type="PANTHER" id="PTHR31480">
    <property type="entry name" value="BIFUNCTIONAL LYCOPENE CYCLASE/PHYTOENE SYNTHASE"/>
    <property type="match status" value="1"/>
</dbReference>
<keyword evidence="1 2" id="KW-0808">Transferase</keyword>
<accession>A0A4V6CZG7</accession>
<comment type="caution">
    <text evidence="2">The sequence shown here is derived from an EMBL/GenBank/DDBJ whole genome shotgun (WGS) entry which is preliminary data.</text>
</comment>
<dbReference type="GO" id="GO:0051996">
    <property type="term" value="F:squalene synthase [NAD(P)H] activity"/>
    <property type="evidence" value="ECO:0007669"/>
    <property type="project" value="InterPro"/>
</dbReference>
<gene>
    <name evidence="2" type="primary">hpnD</name>
    <name evidence="2" type="ORF">FDV58_01865</name>
</gene>
<dbReference type="InterPro" id="IPR008949">
    <property type="entry name" value="Isoprenoid_synthase_dom_sf"/>
</dbReference>
<dbReference type="PROSITE" id="PS01045">
    <property type="entry name" value="SQUALEN_PHYTOEN_SYN_2"/>
    <property type="match status" value="1"/>
</dbReference>
<dbReference type="NCBIfam" id="TIGR03465">
    <property type="entry name" value="HpnD"/>
    <property type="match status" value="1"/>
</dbReference>
<dbReference type="SFLD" id="SFLDS00005">
    <property type="entry name" value="Isoprenoid_Synthase_Type_I"/>
    <property type="match status" value="1"/>
</dbReference>
<dbReference type="InterPro" id="IPR044843">
    <property type="entry name" value="Trans_IPPS_bact-type"/>
</dbReference>
<reference evidence="2 3" key="1">
    <citation type="submission" date="2019-05" db="EMBL/GenBank/DDBJ databases">
        <title>Draft Genome of Bradyrhizobium elkanii strain SEMIA 938, Used in Commercial Inoculants for Lupinus spp. in Brazil.</title>
        <authorList>
            <person name="Hungria M."/>
            <person name="Delamuta J.R.M."/>
            <person name="Ribeiro R.A."/>
            <person name="Nogueira M.A."/>
        </authorList>
    </citation>
    <scope>NUCLEOTIDE SEQUENCE [LARGE SCALE GENOMIC DNA]</scope>
    <source>
        <strain evidence="2 3">Semia 938</strain>
    </source>
</reference>
<dbReference type="GO" id="GO:0016117">
    <property type="term" value="P:carotenoid biosynthetic process"/>
    <property type="evidence" value="ECO:0007669"/>
    <property type="project" value="InterPro"/>
</dbReference>
<dbReference type="InterPro" id="IPR019845">
    <property type="entry name" value="Squalene/phytoene_synthase_CS"/>
</dbReference>
<dbReference type="GO" id="GO:0004311">
    <property type="term" value="F:geranylgeranyl diphosphate synthase activity"/>
    <property type="evidence" value="ECO:0007669"/>
    <property type="project" value="InterPro"/>
</dbReference>
<dbReference type="InterPro" id="IPR033904">
    <property type="entry name" value="Trans_IPPS_HH"/>
</dbReference>
<dbReference type="Proteomes" id="UP000305095">
    <property type="component" value="Unassembled WGS sequence"/>
</dbReference>
<evidence type="ECO:0000313" key="3">
    <source>
        <dbReference type="Proteomes" id="UP000305095"/>
    </source>
</evidence>
<organism evidence="2 3">
    <name type="scientific">Bradyrhizobium elkanii</name>
    <dbReference type="NCBI Taxonomy" id="29448"/>
    <lineage>
        <taxon>Bacteria</taxon>
        <taxon>Pseudomonadati</taxon>
        <taxon>Pseudomonadota</taxon>
        <taxon>Alphaproteobacteria</taxon>
        <taxon>Hyphomicrobiales</taxon>
        <taxon>Nitrobacteraceae</taxon>
        <taxon>Bradyrhizobium</taxon>
    </lineage>
</organism>
<dbReference type="EMBL" id="SZZP01000001">
    <property type="protein sequence ID" value="TKV83965.1"/>
    <property type="molecule type" value="Genomic_DNA"/>
</dbReference>
<name>A0A4V6CZG7_BRAEL</name>
<dbReference type="Pfam" id="PF00494">
    <property type="entry name" value="SQS_PSY"/>
    <property type="match status" value="1"/>
</dbReference>
<dbReference type="InterPro" id="IPR002060">
    <property type="entry name" value="Squ/phyt_synthse"/>
</dbReference>
<sequence>MSAEAAANANYGSTASGSSFYAAMRILPHAQREAMFQIYSFCRQVDDIADSDGPRPERLAALQQWRDDIDALYAGHPPERLKDYVASVKTFGLKREDFVAIVDGMEMDVPQDIRAPDLATLDLYCDRVASAVGRLSVRVFGLPEDDGIQLAYHLGRALQLTNILRDIDEDAGLGRLYLPREWLWHAGITNNDPARVTADRALPKVCAPLAERAKMHFQKSDEIMKRNSRRAVRAPRIMSKYYRAILDLLIARGFTAPRAPVRVSKAAKIGILLRYAII</sequence>
<dbReference type="SFLD" id="SFLDG01212">
    <property type="entry name" value="Phytoene_synthase_like"/>
    <property type="match status" value="1"/>
</dbReference>